<name>A0A1H3K4X0_9PSEU</name>
<dbReference type="AlphaFoldDB" id="A0A1H3K4X0"/>
<accession>A0A1H3K4X0</accession>
<organism evidence="2 3">
    <name type="scientific">Amycolatopsis xylanica</name>
    <dbReference type="NCBI Taxonomy" id="589385"/>
    <lineage>
        <taxon>Bacteria</taxon>
        <taxon>Bacillati</taxon>
        <taxon>Actinomycetota</taxon>
        <taxon>Actinomycetes</taxon>
        <taxon>Pseudonocardiales</taxon>
        <taxon>Pseudonocardiaceae</taxon>
        <taxon>Amycolatopsis</taxon>
    </lineage>
</organism>
<dbReference type="EMBL" id="FNON01000005">
    <property type="protein sequence ID" value="SDY46805.1"/>
    <property type="molecule type" value="Genomic_DNA"/>
</dbReference>
<evidence type="ECO:0000259" key="1">
    <source>
        <dbReference type="SMART" id="SM00065"/>
    </source>
</evidence>
<evidence type="ECO:0000313" key="2">
    <source>
        <dbReference type="EMBL" id="SDY46805.1"/>
    </source>
</evidence>
<keyword evidence="3" id="KW-1185">Reference proteome</keyword>
<dbReference type="InterPro" id="IPR003018">
    <property type="entry name" value="GAF"/>
</dbReference>
<evidence type="ECO:0000313" key="3">
    <source>
        <dbReference type="Proteomes" id="UP000199515"/>
    </source>
</evidence>
<dbReference type="OrthoDB" id="5243158at2"/>
<dbReference type="SUPFAM" id="SSF55781">
    <property type="entry name" value="GAF domain-like"/>
    <property type="match status" value="1"/>
</dbReference>
<protein>
    <submittedName>
        <fullName evidence="2">GAF domain-containing protein</fullName>
    </submittedName>
</protein>
<proteinExistence type="predicted"/>
<dbReference type="Pfam" id="PF01590">
    <property type="entry name" value="GAF"/>
    <property type="match status" value="1"/>
</dbReference>
<gene>
    <name evidence="2" type="ORF">SAMN05421504_105644</name>
</gene>
<reference evidence="2 3" key="1">
    <citation type="submission" date="2016-10" db="EMBL/GenBank/DDBJ databases">
        <authorList>
            <person name="de Groot N.N."/>
        </authorList>
    </citation>
    <scope>NUCLEOTIDE SEQUENCE [LARGE SCALE GENOMIC DNA]</scope>
    <source>
        <strain evidence="2 3">CPCC 202699</strain>
    </source>
</reference>
<dbReference type="Gene3D" id="3.30.450.40">
    <property type="match status" value="1"/>
</dbReference>
<dbReference type="SMART" id="SM00065">
    <property type="entry name" value="GAF"/>
    <property type="match status" value="1"/>
</dbReference>
<dbReference type="STRING" id="589385.SAMN05421504_105644"/>
<feature type="domain" description="GAF" evidence="1">
    <location>
        <begin position="27"/>
        <end position="170"/>
    </location>
</feature>
<dbReference type="InterPro" id="IPR029016">
    <property type="entry name" value="GAF-like_dom_sf"/>
</dbReference>
<dbReference type="Proteomes" id="UP000199515">
    <property type="component" value="Unassembled WGS sequence"/>
</dbReference>
<sequence length="241" mass="24391">MPESVTEVLTALAVLAAETGPSLAPVGLDEQLAAVVATAQHLTGATAGSVALVDGGELVFRVATGPGAERITGVRIPVGRGIAGWAVSSGQAVALDDVSQDPRFARDVAEAIGYVPRGIVAVPLDTDDEILGVLELLDPAPGRLALSALSLLARQAALSVVTTRAFTDFGRLLFTAAATAVDGTDLARALRAAAAQAPAGRAEPASLAADLAALSRLGAEERETAHALLRTFLGYAAGRDR</sequence>